<dbReference type="OrthoDB" id="9793784at2"/>
<organism evidence="15 16">
    <name type="scientific">Pseudomonas jinjuensis</name>
    <dbReference type="NCBI Taxonomy" id="198616"/>
    <lineage>
        <taxon>Bacteria</taxon>
        <taxon>Pseudomonadati</taxon>
        <taxon>Pseudomonadota</taxon>
        <taxon>Gammaproteobacteria</taxon>
        <taxon>Pseudomonadales</taxon>
        <taxon>Pseudomonadaceae</taxon>
        <taxon>Pseudomonas</taxon>
    </lineage>
</organism>
<dbReference type="Pfam" id="PF01292">
    <property type="entry name" value="Ni_hydr_CYTB"/>
    <property type="match status" value="1"/>
</dbReference>
<dbReference type="AlphaFoldDB" id="A0A1H0ILL0"/>
<gene>
    <name evidence="15" type="ORF">SAMN05216193_11051</name>
</gene>
<evidence type="ECO:0000256" key="2">
    <source>
        <dbReference type="ARBA" id="ARBA00004651"/>
    </source>
</evidence>
<name>A0A1H0ILL0_9PSED</name>
<reference evidence="16" key="1">
    <citation type="submission" date="2016-10" db="EMBL/GenBank/DDBJ databases">
        <authorList>
            <person name="Varghese N."/>
            <person name="Submissions S."/>
        </authorList>
    </citation>
    <scope>NUCLEOTIDE SEQUENCE [LARGE SCALE GENOMIC DNA]</scope>
    <source>
        <strain evidence="16">JCM 21621</strain>
    </source>
</reference>
<evidence type="ECO:0000256" key="13">
    <source>
        <dbReference type="SAM" id="Phobius"/>
    </source>
</evidence>
<evidence type="ECO:0000313" key="16">
    <source>
        <dbReference type="Proteomes" id="UP000242957"/>
    </source>
</evidence>
<keyword evidence="3" id="KW-0813">Transport</keyword>
<evidence type="ECO:0000256" key="6">
    <source>
        <dbReference type="ARBA" id="ARBA00022692"/>
    </source>
</evidence>
<dbReference type="PANTHER" id="PTHR30529:SF1">
    <property type="entry name" value="CYTOCHROME B561 HOMOLOG 2"/>
    <property type="match status" value="1"/>
</dbReference>
<keyword evidence="4" id="KW-1003">Cell membrane</keyword>
<comment type="cofactor">
    <cofactor evidence="1">
        <name>heme b</name>
        <dbReference type="ChEBI" id="CHEBI:60344"/>
    </cofactor>
</comment>
<dbReference type="EMBL" id="FNIJ01000010">
    <property type="protein sequence ID" value="SDO32327.1"/>
    <property type="molecule type" value="Genomic_DNA"/>
</dbReference>
<proteinExistence type="inferred from homology"/>
<dbReference type="GO" id="GO:0009055">
    <property type="term" value="F:electron transfer activity"/>
    <property type="evidence" value="ECO:0007669"/>
    <property type="project" value="InterPro"/>
</dbReference>
<evidence type="ECO:0000256" key="9">
    <source>
        <dbReference type="ARBA" id="ARBA00022989"/>
    </source>
</evidence>
<keyword evidence="5" id="KW-0349">Heme</keyword>
<protein>
    <submittedName>
        <fullName evidence="15">Cytochrome b561</fullName>
    </submittedName>
</protein>
<evidence type="ECO:0000256" key="11">
    <source>
        <dbReference type="ARBA" id="ARBA00023136"/>
    </source>
</evidence>
<evidence type="ECO:0000313" key="15">
    <source>
        <dbReference type="EMBL" id="SDO32327.1"/>
    </source>
</evidence>
<dbReference type="GO" id="GO:0020037">
    <property type="term" value="F:heme binding"/>
    <property type="evidence" value="ECO:0007669"/>
    <property type="project" value="TreeGrafter"/>
</dbReference>
<keyword evidence="16" id="KW-1185">Reference proteome</keyword>
<evidence type="ECO:0000256" key="4">
    <source>
        <dbReference type="ARBA" id="ARBA00022475"/>
    </source>
</evidence>
<feature type="transmembrane region" description="Helical" evidence="13">
    <location>
        <begin position="54"/>
        <end position="72"/>
    </location>
</feature>
<dbReference type="GO" id="GO:0046872">
    <property type="term" value="F:metal ion binding"/>
    <property type="evidence" value="ECO:0007669"/>
    <property type="project" value="UniProtKB-KW"/>
</dbReference>
<dbReference type="Gene3D" id="1.20.950.20">
    <property type="entry name" value="Transmembrane di-heme cytochromes, Chain C"/>
    <property type="match status" value="1"/>
</dbReference>
<feature type="transmembrane region" description="Helical" evidence="13">
    <location>
        <begin position="144"/>
        <end position="164"/>
    </location>
</feature>
<sequence>MQWRNTPARYGLVSLFLHWAGALVVFGLFGLGLWMVELDYYDTWYHRAPEIHKGIGILLLIAMLLRVVWRFLSPPPPAPANHGSLTRVATVLGHLALYLLLFGVLISGYLISTAEGVAIDVFGWFSVPATLSGLPEQADVAGVIHFYLAWSLVVLAVLHALAALKHHFLDRDPTLTRMLGRSAD</sequence>
<dbReference type="GO" id="GO:0022904">
    <property type="term" value="P:respiratory electron transport chain"/>
    <property type="evidence" value="ECO:0007669"/>
    <property type="project" value="InterPro"/>
</dbReference>
<evidence type="ECO:0000256" key="1">
    <source>
        <dbReference type="ARBA" id="ARBA00001970"/>
    </source>
</evidence>
<dbReference type="InterPro" id="IPR052168">
    <property type="entry name" value="Cytochrome_b561_oxidase"/>
</dbReference>
<dbReference type="SUPFAM" id="SSF81342">
    <property type="entry name" value="Transmembrane di-heme cytochromes"/>
    <property type="match status" value="1"/>
</dbReference>
<keyword evidence="7" id="KW-0479">Metal-binding</keyword>
<keyword evidence="8" id="KW-0249">Electron transport</keyword>
<evidence type="ECO:0000256" key="10">
    <source>
        <dbReference type="ARBA" id="ARBA00023004"/>
    </source>
</evidence>
<accession>A0A1H0ILL0</accession>
<feature type="domain" description="Cytochrome b561 bacterial/Ni-hydrogenase" evidence="14">
    <location>
        <begin position="9"/>
        <end position="180"/>
    </location>
</feature>
<dbReference type="PANTHER" id="PTHR30529">
    <property type="entry name" value="CYTOCHROME B561"/>
    <property type="match status" value="1"/>
</dbReference>
<feature type="transmembrane region" description="Helical" evidence="13">
    <location>
        <begin position="84"/>
        <end position="111"/>
    </location>
</feature>
<keyword evidence="9 13" id="KW-1133">Transmembrane helix</keyword>
<dbReference type="RefSeq" id="WP_084312923.1">
    <property type="nucleotide sequence ID" value="NZ_FNIJ01000010.1"/>
</dbReference>
<dbReference type="InterPro" id="IPR016174">
    <property type="entry name" value="Di-haem_cyt_TM"/>
</dbReference>
<keyword evidence="11 13" id="KW-0472">Membrane</keyword>
<evidence type="ECO:0000256" key="3">
    <source>
        <dbReference type="ARBA" id="ARBA00022448"/>
    </source>
</evidence>
<comment type="similarity">
    <text evidence="12">Belongs to the cytochrome b561 family.</text>
</comment>
<dbReference type="GO" id="GO:0005886">
    <property type="term" value="C:plasma membrane"/>
    <property type="evidence" value="ECO:0007669"/>
    <property type="project" value="UniProtKB-SubCell"/>
</dbReference>
<feature type="transmembrane region" description="Helical" evidence="13">
    <location>
        <begin position="12"/>
        <end position="34"/>
    </location>
</feature>
<dbReference type="STRING" id="198616.SAMN05216193_11051"/>
<evidence type="ECO:0000256" key="7">
    <source>
        <dbReference type="ARBA" id="ARBA00022723"/>
    </source>
</evidence>
<dbReference type="InterPro" id="IPR011577">
    <property type="entry name" value="Cyt_b561_bac/Ni-Hgenase"/>
</dbReference>
<keyword evidence="6 13" id="KW-0812">Transmembrane</keyword>
<evidence type="ECO:0000256" key="8">
    <source>
        <dbReference type="ARBA" id="ARBA00022982"/>
    </source>
</evidence>
<evidence type="ECO:0000256" key="5">
    <source>
        <dbReference type="ARBA" id="ARBA00022617"/>
    </source>
</evidence>
<evidence type="ECO:0000259" key="14">
    <source>
        <dbReference type="Pfam" id="PF01292"/>
    </source>
</evidence>
<dbReference type="Proteomes" id="UP000242957">
    <property type="component" value="Unassembled WGS sequence"/>
</dbReference>
<comment type="subcellular location">
    <subcellularLocation>
        <location evidence="2">Cell membrane</location>
        <topology evidence="2">Multi-pass membrane protein</topology>
    </subcellularLocation>
</comment>
<keyword evidence="10" id="KW-0408">Iron</keyword>
<evidence type="ECO:0000256" key="12">
    <source>
        <dbReference type="ARBA" id="ARBA00037975"/>
    </source>
</evidence>